<dbReference type="InParanoid" id="A0A3B3H9F7"/>
<organism evidence="2 3">
    <name type="scientific">Oryzias latipes</name>
    <name type="common">Japanese rice fish</name>
    <name type="synonym">Japanese killifish</name>
    <dbReference type="NCBI Taxonomy" id="8090"/>
    <lineage>
        <taxon>Eukaryota</taxon>
        <taxon>Metazoa</taxon>
        <taxon>Chordata</taxon>
        <taxon>Craniata</taxon>
        <taxon>Vertebrata</taxon>
        <taxon>Euteleostomi</taxon>
        <taxon>Actinopterygii</taxon>
        <taxon>Neopterygii</taxon>
        <taxon>Teleostei</taxon>
        <taxon>Neoteleostei</taxon>
        <taxon>Acanthomorphata</taxon>
        <taxon>Ovalentaria</taxon>
        <taxon>Atherinomorphae</taxon>
        <taxon>Beloniformes</taxon>
        <taxon>Adrianichthyidae</taxon>
        <taxon>Oryziinae</taxon>
        <taxon>Oryzias</taxon>
    </lineage>
</organism>
<accession>A0A3B3H9F7</accession>
<dbReference type="Ensembl" id="ENSORLT00000031319.1">
    <property type="protein sequence ID" value="ENSORLP00000027863.1"/>
    <property type="gene ID" value="ENSORLG00000022616.1"/>
</dbReference>
<sequence>MRMSVRLSLRKLCGQLDLKHFYTSSNKCMGVSNESKPPNLLGSDWLSDRSPPPALSLRTSDIPDGSVRRSICFLSLEGRSPAGNKITTNIDKPLKCNCICLTIACASFLRVPDPRCNVSPDTTGQIQDRNHFQNPVSGR</sequence>
<evidence type="ECO:0000313" key="2">
    <source>
        <dbReference type="Ensembl" id="ENSORLP00000027863.1"/>
    </source>
</evidence>
<dbReference type="Bgee" id="ENSORLG00000022616">
    <property type="expression patterns" value="Expressed in brain and 2 other cell types or tissues"/>
</dbReference>
<evidence type="ECO:0000256" key="1">
    <source>
        <dbReference type="SAM" id="MobiDB-lite"/>
    </source>
</evidence>
<protein>
    <submittedName>
        <fullName evidence="2">Uncharacterized protein</fullName>
    </submittedName>
</protein>
<dbReference type="Proteomes" id="UP000001038">
    <property type="component" value="Chromosome 17"/>
</dbReference>
<reference evidence="2 3" key="1">
    <citation type="journal article" date="2007" name="Nature">
        <title>The medaka draft genome and insights into vertebrate genome evolution.</title>
        <authorList>
            <person name="Kasahara M."/>
            <person name="Naruse K."/>
            <person name="Sasaki S."/>
            <person name="Nakatani Y."/>
            <person name="Qu W."/>
            <person name="Ahsan B."/>
            <person name="Yamada T."/>
            <person name="Nagayasu Y."/>
            <person name="Doi K."/>
            <person name="Kasai Y."/>
            <person name="Jindo T."/>
            <person name="Kobayashi D."/>
            <person name="Shimada A."/>
            <person name="Toyoda A."/>
            <person name="Kuroki Y."/>
            <person name="Fujiyama A."/>
            <person name="Sasaki T."/>
            <person name="Shimizu A."/>
            <person name="Asakawa S."/>
            <person name="Shimizu N."/>
            <person name="Hashimoto S."/>
            <person name="Yang J."/>
            <person name="Lee Y."/>
            <person name="Matsushima K."/>
            <person name="Sugano S."/>
            <person name="Sakaizumi M."/>
            <person name="Narita T."/>
            <person name="Ohishi K."/>
            <person name="Haga S."/>
            <person name="Ohta F."/>
            <person name="Nomoto H."/>
            <person name="Nogata K."/>
            <person name="Morishita T."/>
            <person name="Endo T."/>
            <person name="Shin-I T."/>
            <person name="Takeda H."/>
            <person name="Morishita S."/>
            <person name="Kohara Y."/>
        </authorList>
    </citation>
    <scope>NUCLEOTIDE SEQUENCE [LARGE SCALE GENOMIC DNA]</scope>
    <source>
        <strain evidence="2 3">Hd-rR</strain>
    </source>
</reference>
<proteinExistence type="predicted"/>
<reference evidence="2" key="3">
    <citation type="submission" date="2025-09" db="UniProtKB">
        <authorList>
            <consortium name="Ensembl"/>
        </authorList>
    </citation>
    <scope>IDENTIFICATION</scope>
    <source>
        <strain evidence="2">Hd-rR</strain>
    </source>
</reference>
<name>A0A3B3H9F7_ORYLA</name>
<keyword evidence="3" id="KW-1185">Reference proteome</keyword>
<reference evidence="2" key="2">
    <citation type="submission" date="2025-08" db="UniProtKB">
        <authorList>
            <consortium name="Ensembl"/>
        </authorList>
    </citation>
    <scope>IDENTIFICATION</scope>
    <source>
        <strain evidence="2">Hd-rR</strain>
    </source>
</reference>
<evidence type="ECO:0000313" key="3">
    <source>
        <dbReference type="Proteomes" id="UP000001038"/>
    </source>
</evidence>
<dbReference type="AlphaFoldDB" id="A0A3B3H9F7"/>
<feature type="region of interest" description="Disordered" evidence="1">
    <location>
        <begin position="119"/>
        <end position="139"/>
    </location>
</feature>